<gene>
    <name evidence="1" type="ORF">CHS0354_034927</name>
</gene>
<dbReference type="EMBL" id="JAEAOA010002053">
    <property type="protein sequence ID" value="KAK3589912.1"/>
    <property type="molecule type" value="Genomic_DNA"/>
</dbReference>
<comment type="caution">
    <text evidence="1">The sequence shown here is derived from an EMBL/GenBank/DDBJ whole genome shotgun (WGS) entry which is preliminary data.</text>
</comment>
<sequence>MVTLAKRRGARRNLSSNMINNIVCKNVVPTGLTITTQPSNKRPLQNADVYIDFDHERNGQPKDGMNQFYFEPDIIADKPWILPWSSESRYKKTDKYKRVTLTPYDINAAKRWSLSQAGVDGFVGIDDLHRVLLHCSFGKGASGSPGFWIRPNNGQSYVVLMLVRGYPDWYYDDKHPAATKAGFPLNHLVEQGVSMESIYNDMKNNAPGLWEDIFCCV</sequence>
<protein>
    <submittedName>
        <fullName evidence="1">Uncharacterized protein</fullName>
    </submittedName>
</protein>
<name>A0AAE0SD86_9BIVA</name>
<accession>A0AAE0SD86</accession>
<proteinExistence type="predicted"/>
<dbReference type="Proteomes" id="UP001195483">
    <property type="component" value="Unassembled WGS sequence"/>
</dbReference>
<reference evidence="1" key="1">
    <citation type="journal article" date="2021" name="Genome Biol. Evol.">
        <title>A High-Quality Reference Genome for a Parasitic Bivalve with Doubly Uniparental Inheritance (Bivalvia: Unionida).</title>
        <authorList>
            <person name="Smith C.H."/>
        </authorList>
    </citation>
    <scope>NUCLEOTIDE SEQUENCE</scope>
    <source>
        <strain evidence="1">CHS0354</strain>
    </source>
</reference>
<reference evidence="1" key="2">
    <citation type="journal article" date="2021" name="Genome Biol. Evol.">
        <title>Developing a high-quality reference genome for a parasitic bivalve with doubly uniparental inheritance (Bivalvia: Unionida).</title>
        <authorList>
            <person name="Smith C.H."/>
        </authorList>
    </citation>
    <scope>NUCLEOTIDE SEQUENCE</scope>
    <source>
        <strain evidence="1">CHS0354</strain>
        <tissue evidence="1">Mantle</tissue>
    </source>
</reference>
<reference evidence="1" key="3">
    <citation type="submission" date="2023-05" db="EMBL/GenBank/DDBJ databases">
        <authorList>
            <person name="Smith C.H."/>
        </authorList>
    </citation>
    <scope>NUCLEOTIDE SEQUENCE</scope>
    <source>
        <strain evidence="1">CHS0354</strain>
        <tissue evidence="1">Mantle</tissue>
    </source>
</reference>
<dbReference type="AlphaFoldDB" id="A0AAE0SD86"/>
<evidence type="ECO:0000313" key="2">
    <source>
        <dbReference type="Proteomes" id="UP001195483"/>
    </source>
</evidence>
<keyword evidence="2" id="KW-1185">Reference proteome</keyword>
<organism evidence="1 2">
    <name type="scientific">Potamilus streckersoni</name>
    <dbReference type="NCBI Taxonomy" id="2493646"/>
    <lineage>
        <taxon>Eukaryota</taxon>
        <taxon>Metazoa</taxon>
        <taxon>Spiralia</taxon>
        <taxon>Lophotrochozoa</taxon>
        <taxon>Mollusca</taxon>
        <taxon>Bivalvia</taxon>
        <taxon>Autobranchia</taxon>
        <taxon>Heteroconchia</taxon>
        <taxon>Palaeoheterodonta</taxon>
        <taxon>Unionida</taxon>
        <taxon>Unionoidea</taxon>
        <taxon>Unionidae</taxon>
        <taxon>Ambleminae</taxon>
        <taxon>Lampsilini</taxon>
        <taxon>Potamilus</taxon>
    </lineage>
</organism>
<evidence type="ECO:0000313" key="1">
    <source>
        <dbReference type="EMBL" id="KAK3589912.1"/>
    </source>
</evidence>